<dbReference type="CDD" id="cd17039">
    <property type="entry name" value="Ubl_ubiquitin_like"/>
    <property type="match status" value="1"/>
</dbReference>
<dbReference type="EMBL" id="CAJJDM010000088">
    <property type="protein sequence ID" value="CAD8090325.1"/>
    <property type="molecule type" value="Genomic_DNA"/>
</dbReference>
<keyword evidence="2" id="KW-1185">Reference proteome</keyword>
<evidence type="ECO:0008006" key="3">
    <source>
        <dbReference type="Google" id="ProtNLM"/>
    </source>
</evidence>
<proteinExistence type="predicted"/>
<protein>
    <recommendedName>
        <fullName evidence="3">Ubiquitin-like domain-containing protein</fullName>
    </recommendedName>
</protein>
<name>A0A8S1NMT1_PARPR</name>
<evidence type="ECO:0000313" key="2">
    <source>
        <dbReference type="Proteomes" id="UP000688137"/>
    </source>
</evidence>
<evidence type="ECO:0000313" key="1">
    <source>
        <dbReference type="EMBL" id="CAD8090325.1"/>
    </source>
</evidence>
<sequence>MFSVLGTFFCLLCGSRKERKLLLLTIQDQNHNMYYIKAKPNMKIEEIKSKCGIESERSSLFLEKTLLEDDAKLKEYEITSDTHLTLLLHEEIEQ</sequence>
<reference evidence="1" key="1">
    <citation type="submission" date="2021-01" db="EMBL/GenBank/DDBJ databases">
        <authorList>
            <consortium name="Genoscope - CEA"/>
            <person name="William W."/>
        </authorList>
    </citation>
    <scope>NUCLEOTIDE SEQUENCE</scope>
</reference>
<dbReference type="AlphaFoldDB" id="A0A8S1NMT1"/>
<gene>
    <name evidence="1" type="ORF">PPRIM_AZ9-3.1.T0850211</name>
</gene>
<organism evidence="1 2">
    <name type="scientific">Paramecium primaurelia</name>
    <dbReference type="NCBI Taxonomy" id="5886"/>
    <lineage>
        <taxon>Eukaryota</taxon>
        <taxon>Sar</taxon>
        <taxon>Alveolata</taxon>
        <taxon>Ciliophora</taxon>
        <taxon>Intramacronucleata</taxon>
        <taxon>Oligohymenophorea</taxon>
        <taxon>Peniculida</taxon>
        <taxon>Parameciidae</taxon>
        <taxon>Paramecium</taxon>
    </lineage>
</organism>
<accession>A0A8S1NMT1</accession>
<comment type="caution">
    <text evidence="1">The sequence shown here is derived from an EMBL/GenBank/DDBJ whole genome shotgun (WGS) entry which is preliminary data.</text>
</comment>
<dbReference type="Proteomes" id="UP000688137">
    <property type="component" value="Unassembled WGS sequence"/>
</dbReference>